<dbReference type="InterPro" id="IPR025669">
    <property type="entry name" value="AAA_dom"/>
</dbReference>
<dbReference type="AlphaFoldDB" id="A0A0R2CDD6"/>
<dbReference type="InterPro" id="IPR050678">
    <property type="entry name" value="DNA_Partitioning_ATPase"/>
</dbReference>
<evidence type="ECO:0000313" key="3">
    <source>
        <dbReference type="Proteomes" id="UP000051789"/>
    </source>
</evidence>
<comment type="caution">
    <text evidence="2">The sequence shown here is derived from an EMBL/GenBank/DDBJ whole genome shotgun (WGS) entry which is preliminary data.</text>
</comment>
<dbReference type="CDD" id="cd02042">
    <property type="entry name" value="ParAB_family"/>
    <property type="match status" value="1"/>
</dbReference>
<dbReference type="PANTHER" id="PTHR13696:SF52">
    <property type="entry name" value="PARA FAMILY PROTEIN CT_582"/>
    <property type="match status" value="1"/>
</dbReference>
<dbReference type="EMBL" id="AYZK01000011">
    <property type="protein sequence ID" value="KRM86393.1"/>
    <property type="molecule type" value="Genomic_DNA"/>
</dbReference>
<evidence type="ECO:0000259" key="1">
    <source>
        <dbReference type="Pfam" id="PF13614"/>
    </source>
</evidence>
<dbReference type="STRING" id="1423810.FD19_GL000789"/>
<dbReference type="Pfam" id="PF13614">
    <property type="entry name" value="AAA_31"/>
    <property type="match status" value="1"/>
</dbReference>
<gene>
    <name evidence="2" type="ORF">FD19_GL000789</name>
</gene>
<dbReference type="InterPro" id="IPR027417">
    <property type="entry name" value="P-loop_NTPase"/>
</dbReference>
<dbReference type="SUPFAM" id="SSF52540">
    <property type="entry name" value="P-loop containing nucleoside triphosphate hydrolases"/>
    <property type="match status" value="1"/>
</dbReference>
<dbReference type="Proteomes" id="UP000051789">
    <property type="component" value="Unassembled WGS sequence"/>
</dbReference>
<dbReference type="PATRIC" id="fig|1423810.4.peg.805"/>
<dbReference type="Gene3D" id="3.40.50.300">
    <property type="entry name" value="P-loop containing nucleotide triphosphate hydrolases"/>
    <property type="match status" value="1"/>
</dbReference>
<name>A0A0R2CDD6_9LACO</name>
<dbReference type="PANTHER" id="PTHR13696">
    <property type="entry name" value="P-LOOP CONTAINING NUCLEOSIDE TRIPHOSPHATE HYDROLASE"/>
    <property type="match status" value="1"/>
</dbReference>
<accession>A0A0R2CDD6</accession>
<sequence>MLGGKCVMQVISFMAIKGGVGKTTMAFQFAKFLQTQDQKVLMIDLDAQKSLTGTFENEHFNFSAKPTIADVLEKPSSGLIETQVQDNIAIIPSTSNLEEVADRLASKPNRELLLFMWFVKNAQELNQKYDYIIIDLPPAWNLLSKNGVAVADKIISPMEPSRFGYESHTKVLQSVGTLQDEVVDPVSGKSYITANVFFLGNRIKHNTNSSHEFLSALKHIDNVIGVIPEKELVNASMLAKEGILEYATQNDKLHEQEPFLKLLSDVFSEIQKQGND</sequence>
<feature type="domain" description="AAA" evidence="1">
    <location>
        <begin position="8"/>
        <end position="181"/>
    </location>
</feature>
<proteinExistence type="predicted"/>
<protein>
    <submittedName>
        <fullName evidence="2">Para-like protein</fullName>
    </submittedName>
</protein>
<evidence type="ECO:0000313" key="2">
    <source>
        <dbReference type="EMBL" id="KRM86393.1"/>
    </source>
</evidence>
<keyword evidence="3" id="KW-1185">Reference proteome</keyword>
<reference evidence="2 3" key="1">
    <citation type="journal article" date="2015" name="Genome Announc.">
        <title>Expanding the biotechnology potential of lactobacilli through comparative genomics of 213 strains and associated genera.</title>
        <authorList>
            <person name="Sun Z."/>
            <person name="Harris H.M."/>
            <person name="McCann A."/>
            <person name="Guo C."/>
            <person name="Argimon S."/>
            <person name="Zhang W."/>
            <person name="Yang X."/>
            <person name="Jeffery I.B."/>
            <person name="Cooney J.C."/>
            <person name="Kagawa T.F."/>
            <person name="Liu W."/>
            <person name="Song Y."/>
            <person name="Salvetti E."/>
            <person name="Wrobel A."/>
            <person name="Rasinkangas P."/>
            <person name="Parkhill J."/>
            <person name="Rea M.C."/>
            <person name="O'Sullivan O."/>
            <person name="Ritari J."/>
            <person name="Douillard F.P."/>
            <person name="Paul Ross R."/>
            <person name="Yang R."/>
            <person name="Briner A.E."/>
            <person name="Felis G.E."/>
            <person name="de Vos W.M."/>
            <person name="Barrangou R."/>
            <person name="Klaenhammer T.R."/>
            <person name="Caufield P.W."/>
            <person name="Cui Y."/>
            <person name="Zhang H."/>
            <person name="O'Toole P.W."/>
        </authorList>
    </citation>
    <scope>NUCLEOTIDE SEQUENCE [LARGE SCALE GENOMIC DNA]</scope>
    <source>
        <strain evidence="2 3">DSM 22698</strain>
    </source>
</reference>
<organism evidence="2 3">
    <name type="scientific">Lacticaseibacillus thailandensis DSM 22698 = JCM 13996</name>
    <dbReference type="NCBI Taxonomy" id="1423810"/>
    <lineage>
        <taxon>Bacteria</taxon>
        <taxon>Bacillati</taxon>
        <taxon>Bacillota</taxon>
        <taxon>Bacilli</taxon>
        <taxon>Lactobacillales</taxon>
        <taxon>Lactobacillaceae</taxon>
        <taxon>Lacticaseibacillus</taxon>
    </lineage>
</organism>